<dbReference type="Pfam" id="PF03108">
    <property type="entry name" value="DBD_Tnp_Mut"/>
    <property type="match status" value="1"/>
</dbReference>
<protein>
    <recommendedName>
        <fullName evidence="6">SWIM-type domain-containing protein</fullName>
    </recommendedName>
</protein>
<dbReference type="PANTHER" id="PTHR31973">
    <property type="entry name" value="POLYPROTEIN, PUTATIVE-RELATED"/>
    <property type="match status" value="1"/>
</dbReference>
<feature type="domain" description="SWIM-type" evidence="6">
    <location>
        <begin position="604"/>
        <end position="636"/>
    </location>
</feature>
<name>A0AAD9TET8_9ROSI</name>
<dbReference type="InterPro" id="IPR018289">
    <property type="entry name" value="MULE_transposase_dom"/>
</dbReference>
<evidence type="ECO:0000313" key="8">
    <source>
        <dbReference type="Proteomes" id="UP001280121"/>
    </source>
</evidence>
<evidence type="ECO:0000256" key="1">
    <source>
        <dbReference type="ARBA" id="ARBA00022723"/>
    </source>
</evidence>
<evidence type="ECO:0000256" key="5">
    <source>
        <dbReference type="SAM" id="MobiDB-lite"/>
    </source>
</evidence>
<keyword evidence="2 4" id="KW-0863">Zinc-finger</keyword>
<dbReference type="EMBL" id="JANJYI010000009">
    <property type="protein sequence ID" value="KAK2634223.1"/>
    <property type="molecule type" value="Genomic_DNA"/>
</dbReference>
<reference evidence="7" key="1">
    <citation type="journal article" date="2023" name="Plant J.">
        <title>Genome sequences and population genomics provide insights into the demographic history, inbreeding, and mutation load of two 'living fossil' tree species of Dipteronia.</title>
        <authorList>
            <person name="Feng Y."/>
            <person name="Comes H.P."/>
            <person name="Chen J."/>
            <person name="Zhu S."/>
            <person name="Lu R."/>
            <person name="Zhang X."/>
            <person name="Li P."/>
            <person name="Qiu J."/>
            <person name="Olsen K.M."/>
            <person name="Qiu Y."/>
        </authorList>
    </citation>
    <scope>NUCLEOTIDE SEQUENCE</scope>
    <source>
        <strain evidence="7">KIB01</strain>
    </source>
</reference>
<comment type="caution">
    <text evidence="7">The sequence shown here is derived from an EMBL/GenBank/DDBJ whole genome shotgun (WGS) entry which is preliminary data.</text>
</comment>
<dbReference type="GO" id="GO:0008270">
    <property type="term" value="F:zinc ion binding"/>
    <property type="evidence" value="ECO:0007669"/>
    <property type="project" value="UniProtKB-KW"/>
</dbReference>
<dbReference type="Pfam" id="PF04434">
    <property type="entry name" value="SWIM"/>
    <property type="match status" value="1"/>
</dbReference>
<dbReference type="Proteomes" id="UP001280121">
    <property type="component" value="Unassembled WGS sequence"/>
</dbReference>
<evidence type="ECO:0000256" key="3">
    <source>
        <dbReference type="ARBA" id="ARBA00022833"/>
    </source>
</evidence>
<dbReference type="SMART" id="SM00575">
    <property type="entry name" value="ZnF_PMZ"/>
    <property type="match status" value="1"/>
</dbReference>
<dbReference type="Pfam" id="PF10551">
    <property type="entry name" value="MULE"/>
    <property type="match status" value="1"/>
</dbReference>
<organism evidence="7 8">
    <name type="scientific">Dipteronia dyeriana</name>
    <dbReference type="NCBI Taxonomy" id="168575"/>
    <lineage>
        <taxon>Eukaryota</taxon>
        <taxon>Viridiplantae</taxon>
        <taxon>Streptophyta</taxon>
        <taxon>Embryophyta</taxon>
        <taxon>Tracheophyta</taxon>
        <taxon>Spermatophyta</taxon>
        <taxon>Magnoliopsida</taxon>
        <taxon>eudicotyledons</taxon>
        <taxon>Gunneridae</taxon>
        <taxon>Pentapetalae</taxon>
        <taxon>rosids</taxon>
        <taxon>malvids</taxon>
        <taxon>Sapindales</taxon>
        <taxon>Sapindaceae</taxon>
        <taxon>Hippocastanoideae</taxon>
        <taxon>Acereae</taxon>
        <taxon>Dipteronia</taxon>
    </lineage>
</organism>
<keyword evidence="8" id="KW-1185">Reference proteome</keyword>
<evidence type="ECO:0000259" key="6">
    <source>
        <dbReference type="PROSITE" id="PS50966"/>
    </source>
</evidence>
<feature type="region of interest" description="Disordered" evidence="5">
    <location>
        <begin position="152"/>
        <end position="231"/>
    </location>
</feature>
<evidence type="ECO:0000256" key="2">
    <source>
        <dbReference type="ARBA" id="ARBA00022771"/>
    </source>
</evidence>
<evidence type="ECO:0000313" key="7">
    <source>
        <dbReference type="EMBL" id="KAK2634223.1"/>
    </source>
</evidence>
<sequence length="729" mass="83431">MVIIILGFRCLEIRGLCLFYGSQLGMKIFKITVFYRTKVIDLGQCDADHISLITLVYALSEKVSGSNAVPEEQYTVWAHLPWSSDTVEVRSDSELIEIFREFEFHRYDNIGFQIGHGRKKPHTPIIEYEEVEAIGWCDKKAIMFDYEVDNEGEVKESGEGESIDGYEREGIDGLEGDEGQQSHDGYGEGLQFDDGHEGGEGPQFDDRDDIYGHEGDDGLQSDGGEEVHVDDEDGQTFDNMVVLRDIFRDYVIQEGVVLARVKNDLIRQTYKCIALGCLWRAHASYMIDKTTFMLKTLVDRHECHRVYNNKEAKVKWIASKFETQVKSNQTISVKVIGDLLREKFNVAIDIKRLYRTKHRALIGGVRFIGLDGCYLKGPCEGVLLSAVALDANSGIFPLAVCICEKETTNSWLWFLNNLNMFLLYSAEKHLTFMYDRQKWVITTLETNFPSANKRLSYPGDNYKKLFWKANKSCNVFEFKDALNEIGEIEPRAKVWLEKIEPQYWSRFGHDKMIRCDHVTNNMIEAFNSMLGTHRAVTYLQLLKFIRRMIMMKFQERNEECATWMSVLPPRVDAKIVKNSTQSGMLTIIADGDMEYELLCPDGSYAIKLRQYNCGCGSWQISGIPCCHAMAAISHSYGRDPVKDKVVAFVHQSLSKSVYIQIYMGMIHPIHDQKMWPYLEGLKLILPPFETQPGRPKLQRKKEPDEKSRGGRSGIVVCKCCGMVGHNKRT</sequence>
<dbReference type="PROSITE" id="PS50966">
    <property type="entry name" value="ZF_SWIM"/>
    <property type="match status" value="1"/>
</dbReference>
<gene>
    <name evidence="7" type="ORF">Ddye_029015</name>
</gene>
<proteinExistence type="predicted"/>
<keyword evidence="3" id="KW-0862">Zinc</keyword>
<dbReference type="AlphaFoldDB" id="A0AAD9TET8"/>
<dbReference type="InterPro" id="IPR006564">
    <property type="entry name" value="Znf_PMZ"/>
</dbReference>
<keyword evidence="1" id="KW-0479">Metal-binding</keyword>
<dbReference type="InterPro" id="IPR004332">
    <property type="entry name" value="Transposase_MuDR"/>
</dbReference>
<dbReference type="InterPro" id="IPR007527">
    <property type="entry name" value="Znf_SWIM"/>
</dbReference>
<dbReference type="PANTHER" id="PTHR31973:SF187">
    <property type="entry name" value="MUTATOR TRANSPOSASE MUDRA PROTEIN"/>
    <property type="match status" value="1"/>
</dbReference>
<accession>A0AAD9TET8</accession>
<evidence type="ECO:0000256" key="4">
    <source>
        <dbReference type="PROSITE-ProRule" id="PRU00325"/>
    </source>
</evidence>